<feature type="transmembrane region" description="Helical" evidence="12">
    <location>
        <begin position="240"/>
        <end position="262"/>
    </location>
</feature>
<dbReference type="GeneID" id="11464232"/>
<keyword evidence="3 12" id="KW-0812">Transmembrane</keyword>
<evidence type="ECO:0000256" key="10">
    <source>
        <dbReference type="ARBA" id="ARBA00023184"/>
    </source>
</evidence>
<evidence type="ECO:0000313" key="14">
    <source>
        <dbReference type="Proteomes" id="UP000113968"/>
    </source>
</evidence>
<feature type="transmembrane region" description="Helical" evidence="12">
    <location>
        <begin position="274"/>
        <end position="294"/>
    </location>
</feature>
<evidence type="ECO:0000256" key="1">
    <source>
        <dbReference type="ARBA" id="ARBA00004482"/>
    </source>
</evidence>
<gene>
    <name evidence="13" type="primary">A46</name>
</gene>
<keyword evidence="10" id="KW-1038">Host endoplasmic reticulum</keyword>
<evidence type="ECO:0000256" key="12">
    <source>
        <dbReference type="SAM" id="Phobius"/>
    </source>
</evidence>
<evidence type="ECO:0000256" key="3">
    <source>
        <dbReference type="ARBA" id="ARBA00022692"/>
    </source>
</evidence>
<dbReference type="Pfam" id="PF08001">
    <property type="entry name" value="CMV_US"/>
    <property type="match status" value="1"/>
</dbReference>
<dbReference type="EMBL" id="FJ483970">
    <property type="protein sequence ID" value="AEV80866.1"/>
    <property type="molecule type" value="Genomic_DNA"/>
</dbReference>
<dbReference type="RefSeq" id="YP_004940175.1">
    <property type="nucleotide sequence ID" value="NC_016447.1"/>
</dbReference>
<proteinExistence type="inferred from homology"/>
<name>G8XUM4_9BETA</name>
<keyword evidence="4" id="KW-0732">Signal</keyword>
<dbReference type="GO" id="GO:0052031">
    <property type="term" value="P:symbiont-mediated perturbation of host defense response"/>
    <property type="evidence" value="ECO:0007669"/>
    <property type="project" value="InterPro"/>
</dbReference>
<reference evidence="13" key="1">
    <citation type="submission" date="2011-12" db="EMBL/GenBank/DDBJ databases">
        <title>Comparative genomics of primate cytomegaloviruses.</title>
        <authorList>
            <person name="Davison A.J."/>
            <person name="Holton M."/>
            <person name="Dolan A."/>
            <person name="Dargan D.J."/>
            <person name="Gatherer D."/>
            <person name="Hayward G.S."/>
        </authorList>
    </citation>
    <scope>NUCLEOTIDE SEQUENCE [LARGE SCALE GENOMIC DNA]</scope>
    <source>
        <strain evidence="13">S34E</strain>
    </source>
</reference>
<keyword evidence="9" id="KW-0325">Glycoprotein</keyword>
<evidence type="ECO:0000256" key="4">
    <source>
        <dbReference type="ARBA" id="ARBA00022729"/>
    </source>
</evidence>
<accession>G8XUM4</accession>
<organism evidence="13 14">
    <name type="scientific">Aotine betaherpesvirus 1</name>
    <dbReference type="NCBI Taxonomy" id="50290"/>
    <lineage>
        <taxon>Viruses</taxon>
        <taxon>Duplodnaviria</taxon>
        <taxon>Heunggongvirae</taxon>
        <taxon>Peploviricota</taxon>
        <taxon>Herviviricetes</taxon>
        <taxon>Herpesvirales</taxon>
        <taxon>Orthoherpesviridae</taxon>
        <taxon>Betaherpesvirinae</taxon>
        <taxon>Cytomegalovirus</taxon>
        <taxon>Cytomegalovirus aotinebeta1</taxon>
    </lineage>
</organism>
<keyword evidence="6 12" id="KW-1133">Transmembrane helix</keyword>
<dbReference type="GO" id="GO:0044167">
    <property type="term" value="C:host cell endoplasmic reticulum membrane"/>
    <property type="evidence" value="ECO:0007669"/>
    <property type="project" value="UniProtKB-SubCell"/>
</dbReference>
<keyword evidence="5" id="KW-1043">Host membrane</keyword>
<dbReference type="Proteomes" id="UP000113968">
    <property type="component" value="Segment"/>
</dbReference>
<evidence type="ECO:0000256" key="8">
    <source>
        <dbReference type="ARBA" id="ARBA00023157"/>
    </source>
</evidence>
<keyword evidence="7 12" id="KW-0472">Membrane</keyword>
<keyword evidence="8" id="KW-1015">Disulfide bond</keyword>
<evidence type="ECO:0000256" key="7">
    <source>
        <dbReference type="ARBA" id="ARBA00023136"/>
    </source>
</evidence>
<sequence>MRPITRFLLVGLGIVLCLQFTMWLMWCEPRDRTGSGGRAGARRGGLEVVDWVEYGPPRPSAEEYIELCNKWDYDNVLNNYENVKSVRRLLRGDNTLDPDIKRGVMIRCYAFTPEDHTQCSVTWVQPECKVVGGKVSAKMTIEGPFTNMVHITGCVMMDGDRDNRECTKYAAAEFKNHSQYDIRMETSVGGVRGKTLMISLTACGLAISSHTCELELDVSWNPMSWYNLHDLVRLVYERRWLALCWVCVIMLGHVVAGATMLLEIMDFNDWLDRMGLKMALFVCLMLSVILYVYLITLVMREMGWTVTDILSGQAVRELW</sequence>
<keyword evidence="14" id="KW-1185">Reference proteome</keyword>
<evidence type="ECO:0000256" key="11">
    <source>
        <dbReference type="ARBA" id="ARBA00023319"/>
    </source>
</evidence>
<evidence type="ECO:0000256" key="9">
    <source>
        <dbReference type="ARBA" id="ARBA00023180"/>
    </source>
</evidence>
<evidence type="ECO:0000313" key="13">
    <source>
        <dbReference type="EMBL" id="AEV80866.1"/>
    </source>
</evidence>
<evidence type="ECO:0000256" key="6">
    <source>
        <dbReference type="ARBA" id="ARBA00022989"/>
    </source>
</evidence>
<feature type="transmembrane region" description="Helical" evidence="12">
    <location>
        <begin position="7"/>
        <end position="26"/>
    </location>
</feature>
<protein>
    <submittedName>
        <fullName evidence="13">Membrane protein A46</fullName>
    </submittedName>
</protein>
<evidence type="ECO:0000256" key="2">
    <source>
        <dbReference type="ARBA" id="ARBA00006952"/>
    </source>
</evidence>
<evidence type="ECO:0000256" key="5">
    <source>
        <dbReference type="ARBA" id="ARBA00022870"/>
    </source>
</evidence>
<keyword evidence="11" id="KW-0393">Immunoglobulin domain</keyword>
<comment type="similarity">
    <text evidence="2">Belongs to the cytomegalovirus US6 family.</text>
</comment>
<dbReference type="InterPro" id="IPR012536">
    <property type="entry name" value="CMV_US"/>
</dbReference>
<comment type="subcellular location">
    <subcellularLocation>
        <location evidence="1">Host endoplasmic reticulum membrane</location>
        <topology evidence="1">Single-pass type I membrane protein</topology>
    </subcellularLocation>
</comment>
<dbReference type="KEGG" id="vg:11464232"/>